<reference evidence="1" key="1">
    <citation type="submission" date="2023-10" db="EMBL/GenBank/DDBJ databases">
        <authorList>
            <person name="Rodriguez Cubillos JULIANA M."/>
            <person name="De Vega J."/>
        </authorList>
    </citation>
    <scope>NUCLEOTIDE SEQUENCE</scope>
</reference>
<accession>A0ACB0K106</accession>
<name>A0ACB0K106_TRIPR</name>
<comment type="caution">
    <text evidence="1">The sequence shown here is derived from an EMBL/GenBank/DDBJ whole genome shotgun (WGS) entry which is preliminary data.</text>
</comment>
<organism evidence="1 2">
    <name type="scientific">Trifolium pratense</name>
    <name type="common">Red clover</name>
    <dbReference type="NCBI Taxonomy" id="57577"/>
    <lineage>
        <taxon>Eukaryota</taxon>
        <taxon>Viridiplantae</taxon>
        <taxon>Streptophyta</taxon>
        <taxon>Embryophyta</taxon>
        <taxon>Tracheophyta</taxon>
        <taxon>Spermatophyta</taxon>
        <taxon>Magnoliopsida</taxon>
        <taxon>eudicotyledons</taxon>
        <taxon>Gunneridae</taxon>
        <taxon>Pentapetalae</taxon>
        <taxon>rosids</taxon>
        <taxon>fabids</taxon>
        <taxon>Fabales</taxon>
        <taxon>Fabaceae</taxon>
        <taxon>Papilionoideae</taxon>
        <taxon>50 kb inversion clade</taxon>
        <taxon>NPAAA clade</taxon>
        <taxon>Hologalegina</taxon>
        <taxon>IRL clade</taxon>
        <taxon>Trifolieae</taxon>
        <taxon>Trifolium</taxon>
    </lineage>
</organism>
<gene>
    <name evidence="1" type="ORF">MILVUS5_LOCUS18716</name>
</gene>
<dbReference type="Proteomes" id="UP001177021">
    <property type="component" value="Unassembled WGS sequence"/>
</dbReference>
<evidence type="ECO:0000313" key="1">
    <source>
        <dbReference type="EMBL" id="CAJ2651007.1"/>
    </source>
</evidence>
<protein>
    <submittedName>
        <fullName evidence="1">Uncharacterized protein</fullName>
    </submittedName>
</protein>
<sequence length="226" mass="24498">MEEISKLDLSSSCSSYYGCGDHGFEMEQKGMSILDQVNSSSSSSSYQYTMEKAESYVIDMDAFSSGINKDSTNSNSRISRSLSRKGSQRVGDRKINGLTTLQIHDNKDCLSAMCSPIATHSGTPILPAAMAVVSADHSINPHAHQQSNIGGTTTTTTTTTTTEGRSSLTRRNSFIRSSSWTVDPKRVLIFFATLSSMGTMLLIYFTLVSNKQNVDEYVGHLGGSSE</sequence>
<proteinExistence type="predicted"/>
<evidence type="ECO:0000313" key="2">
    <source>
        <dbReference type="Proteomes" id="UP001177021"/>
    </source>
</evidence>
<keyword evidence="2" id="KW-1185">Reference proteome</keyword>
<dbReference type="EMBL" id="CASHSV030000109">
    <property type="protein sequence ID" value="CAJ2651007.1"/>
    <property type="molecule type" value="Genomic_DNA"/>
</dbReference>